<dbReference type="PROSITE" id="PS51007">
    <property type="entry name" value="CYTC"/>
    <property type="match status" value="1"/>
</dbReference>
<dbReference type="PROSITE" id="PS51257">
    <property type="entry name" value="PROKAR_LIPOPROTEIN"/>
    <property type="match status" value="1"/>
</dbReference>
<evidence type="ECO:0000256" key="1">
    <source>
        <dbReference type="ARBA" id="ARBA00022723"/>
    </source>
</evidence>
<evidence type="ECO:0000256" key="3">
    <source>
        <dbReference type="PROSITE-ProRule" id="PRU00433"/>
    </source>
</evidence>
<name>A0A6N7PVV7_9BACT</name>
<evidence type="ECO:0000313" key="7">
    <source>
        <dbReference type="Proteomes" id="UP000440224"/>
    </source>
</evidence>
<organism evidence="6 7">
    <name type="scientific">Polyangium spumosum</name>
    <dbReference type="NCBI Taxonomy" id="889282"/>
    <lineage>
        <taxon>Bacteria</taxon>
        <taxon>Pseudomonadati</taxon>
        <taxon>Myxococcota</taxon>
        <taxon>Polyangia</taxon>
        <taxon>Polyangiales</taxon>
        <taxon>Polyangiaceae</taxon>
        <taxon>Polyangium</taxon>
    </lineage>
</organism>
<feature type="signal peptide" evidence="4">
    <location>
        <begin position="1"/>
        <end position="19"/>
    </location>
</feature>
<feature type="chain" id="PRO_5026801592" description="Cytochrome c domain-containing protein" evidence="4">
    <location>
        <begin position="20"/>
        <end position="630"/>
    </location>
</feature>
<dbReference type="InterPro" id="IPR009056">
    <property type="entry name" value="Cyt_c-like_dom"/>
</dbReference>
<sequence>MRRIWIAAGFLGAMLAAGCGGGGAGTGSAGNGGAGASGGGGAGGAGGGGAGGGGAAPLAYPDSVLCPPEPHDDERCGPAFDPEKALDPAELDAALKEGLEAFRFPGQRGACVGCHAPDGYDLAKVGYSDANIRRRALAHVDDQKAESLVKYVHALRQKYEMKTLLHPARYRPEQPGFEAFEATTPGLEVTDPKAQEERDALFMQSLTDEKKLLWATGLVDSLAKAKQAYDELHAIDLGALRLGIPFDHLSEDGFYGAPHLSVFEWYPDIPTAASPGQEDAWTALLDQYLANPTDEALWAYFDAIDTHTRCDADLSSGGDPNHYGRACEWMRLKYKSLQVVQHMMRHETVKYPDVLVDRTGTMQENLDVVIHRYPIWEAGDVLRVAPLQRPPETACFAMASWPCTLLPPEIDATIHANPTYEQARIKQSEVFQQSWFVMSWARDPALLHESHNYATFIGDYLESVLLARYDVHHAFVVAKTAVEKSAATAWRDAEGFRNGTGKIASVRTLSFKQLRNNLSRPPDNDPRRATYDRMLANFARMWIYLIEDDLKQSGEIYDRDEVLYGVRYMRTWIATLEGQEDAAINAAVLSIEALAPAAVELRSQQNRDDYPGTGLQPTGTWGEFAQPYTG</sequence>
<keyword evidence="2 3" id="KW-0408">Iron</keyword>
<dbReference type="PANTHER" id="PTHR31535">
    <property type="match status" value="1"/>
</dbReference>
<feature type="domain" description="Cytochrome c" evidence="5">
    <location>
        <begin position="93"/>
        <end position="207"/>
    </location>
</feature>
<dbReference type="GO" id="GO:0009055">
    <property type="term" value="F:electron transfer activity"/>
    <property type="evidence" value="ECO:0007669"/>
    <property type="project" value="InterPro"/>
</dbReference>
<evidence type="ECO:0000256" key="2">
    <source>
        <dbReference type="ARBA" id="ARBA00023004"/>
    </source>
</evidence>
<keyword evidence="7" id="KW-1185">Reference proteome</keyword>
<dbReference type="GO" id="GO:0020037">
    <property type="term" value="F:heme binding"/>
    <property type="evidence" value="ECO:0007669"/>
    <property type="project" value="InterPro"/>
</dbReference>
<dbReference type="GO" id="GO:0046872">
    <property type="term" value="F:metal ion binding"/>
    <property type="evidence" value="ECO:0007669"/>
    <property type="project" value="UniProtKB-KW"/>
</dbReference>
<gene>
    <name evidence="6" type="ORF">GF068_31225</name>
</gene>
<keyword evidence="1 3" id="KW-0479">Metal-binding</keyword>
<accession>A0A6N7PVV7</accession>
<evidence type="ECO:0000313" key="6">
    <source>
        <dbReference type="EMBL" id="MRG96362.1"/>
    </source>
</evidence>
<dbReference type="PANTHER" id="PTHR31535:SF3">
    <property type="entry name" value="REGULATORY PROTEIN ZESTE"/>
    <property type="match status" value="1"/>
</dbReference>
<protein>
    <recommendedName>
        <fullName evidence="5">Cytochrome c domain-containing protein</fullName>
    </recommendedName>
</protein>
<reference evidence="6 7" key="1">
    <citation type="submission" date="2019-10" db="EMBL/GenBank/DDBJ databases">
        <title>A soil myxobacterium in the family Polyangiaceae.</title>
        <authorList>
            <person name="Li Y."/>
            <person name="Wang J."/>
        </authorList>
    </citation>
    <scope>NUCLEOTIDE SEQUENCE [LARGE SCALE GENOMIC DNA]</scope>
    <source>
        <strain evidence="6 7">DSM 14734</strain>
    </source>
</reference>
<proteinExistence type="predicted"/>
<dbReference type="Proteomes" id="UP000440224">
    <property type="component" value="Unassembled WGS sequence"/>
</dbReference>
<dbReference type="RefSeq" id="WP_153823169.1">
    <property type="nucleotide sequence ID" value="NZ_WJIE01000011.1"/>
</dbReference>
<evidence type="ECO:0000256" key="4">
    <source>
        <dbReference type="SAM" id="SignalP"/>
    </source>
</evidence>
<keyword evidence="4" id="KW-0732">Signal</keyword>
<comment type="caution">
    <text evidence="6">The sequence shown here is derived from an EMBL/GenBank/DDBJ whole genome shotgun (WGS) entry which is preliminary data.</text>
</comment>
<dbReference type="EMBL" id="WJIE01000011">
    <property type="protein sequence ID" value="MRG96362.1"/>
    <property type="molecule type" value="Genomic_DNA"/>
</dbReference>
<dbReference type="AlphaFoldDB" id="A0A6N7PVV7"/>
<evidence type="ECO:0000259" key="5">
    <source>
        <dbReference type="PROSITE" id="PS51007"/>
    </source>
</evidence>
<dbReference type="OrthoDB" id="5482765at2"/>
<keyword evidence="3" id="KW-0349">Heme</keyword>